<name>A0A9N9MKF9_9CUCU</name>
<sequence length="192" mass="21454">MLSVSGEKIDENVSNVDYSSEASKLVSEAYYNDTANGKVEATSITNKIFTGLFKILGFDSEKIGAIAVNGLIFLAQLLGTSLLSNTSRAYEVKEIKNLNLETLIPIELGKITNQSLTEYVMEYVKERLDDDKNGCVQLLICKIAPFVWKMQNYFFNNDTNSENENIIFSFLPSRAELLEQSQACGNKYICSL</sequence>
<organism evidence="1 2">
    <name type="scientific">Ceutorhynchus assimilis</name>
    <name type="common">cabbage seed weevil</name>
    <dbReference type="NCBI Taxonomy" id="467358"/>
    <lineage>
        <taxon>Eukaryota</taxon>
        <taxon>Metazoa</taxon>
        <taxon>Ecdysozoa</taxon>
        <taxon>Arthropoda</taxon>
        <taxon>Hexapoda</taxon>
        <taxon>Insecta</taxon>
        <taxon>Pterygota</taxon>
        <taxon>Neoptera</taxon>
        <taxon>Endopterygota</taxon>
        <taxon>Coleoptera</taxon>
        <taxon>Polyphaga</taxon>
        <taxon>Cucujiformia</taxon>
        <taxon>Curculionidae</taxon>
        <taxon>Ceutorhynchinae</taxon>
        <taxon>Ceutorhynchus</taxon>
    </lineage>
</organism>
<accession>A0A9N9MKF9</accession>
<dbReference type="EMBL" id="OU892278">
    <property type="protein sequence ID" value="CAG9764152.1"/>
    <property type="molecule type" value="Genomic_DNA"/>
</dbReference>
<evidence type="ECO:0000313" key="1">
    <source>
        <dbReference type="EMBL" id="CAG9764152.1"/>
    </source>
</evidence>
<reference evidence="1" key="1">
    <citation type="submission" date="2022-01" db="EMBL/GenBank/DDBJ databases">
        <authorList>
            <person name="King R."/>
        </authorList>
    </citation>
    <scope>NUCLEOTIDE SEQUENCE</scope>
</reference>
<dbReference type="OrthoDB" id="6575720at2759"/>
<evidence type="ECO:0000313" key="2">
    <source>
        <dbReference type="Proteomes" id="UP001152799"/>
    </source>
</evidence>
<dbReference type="AlphaFoldDB" id="A0A9N9MKF9"/>
<keyword evidence="2" id="KW-1185">Reference proteome</keyword>
<gene>
    <name evidence="1" type="ORF">CEUTPL_LOCUS4797</name>
</gene>
<protein>
    <submittedName>
        <fullName evidence="1">Uncharacterized protein</fullName>
    </submittedName>
</protein>
<proteinExistence type="predicted"/>
<dbReference type="Proteomes" id="UP001152799">
    <property type="component" value="Chromosome 2"/>
</dbReference>